<keyword evidence="5" id="KW-1185">Reference proteome</keyword>
<dbReference type="InterPro" id="IPR015943">
    <property type="entry name" value="WD40/YVTN_repeat-like_dom_sf"/>
</dbReference>
<dbReference type="PANTHER" id="PTHR19848:SF8">
    <property type="entry name" value="F-BOX AND WD REPEAT DOMAIN CONTAINING 7"/>
    <property type="match status" value="1"/>
</dbReference>
<proteinExistence type="predicted"/>
<sequence length="106" mass="11712">MKIGRRLAIGDDKKTQVWKTATGRNILTYQGHTNIVEGLDWSPQGKYITSGSKDLTFHIWEARTGKLVFAAPKSKSSFEGVLWSLDGTMVAAATDAEGVMIWQSPR</sequence>
<accession>A0A402BJU1</accession>
<organism evidence="4 5">
    <name type="scientific">Dictyobacter alpinus</name>
    <dbReference type="NCBI Taxonomy" id="2014873"/>
    <lineage>
        <taxon>Bacteria</taxon>
        <taxon>Bacillati</taxon>
        <taxon>Chloroflexota</taxon>
        <taxon>Ktedonobacteria</taxon>
        <taxon>Ktedonobacterales</taxon>
        <taxon>Dictyobacteraceae</taxon>
        <taxon>Dictyobacter</taxon>
    </lineage>
</organism>
<dbReference type="SMART" id="SM00320">
    <property type="entry name" value="WD40"/>
    <property type="match status" value="2"/>
</dbReference>
<dbReference type="EMBL" id="BIFT01000002">
    <property type="protein sequence ID" value="GCE31621.1"/>
    <property type="molecule type" value="Genomic_DNA"/>
</dbReference>
<evidence type="ECO:0000313" key="4">
    <source>
        <dbReference type="EMBL" id="GCE31621.1"/>
    </source>
</evidence>
<keyword evidence="1 3" id="KW-0853">WD repeat</keyword>
<dbReference type="PROSITE" id="PS50294">
    <property type="entry name" value="WD_REPEATS_REGION"/>
    <property type="match status" value="1"/>
</dbReference>
<dbReference type="Proteomes" id="UP000287171">
    <property type="component" value="Unassembled WGS sequence"/>
</dbReference>
<dbReference type="PANTHER" id="PTHR19848">
    <property type="entry name" value="WD40 REPEAT PROTEIN"/>
    <property type="match status" value="1"/>
</dbReference>
<evidence type="ECO:0000256" key="3">
    <source>
        <dbReference type="PROSITE-ProRule" id="PRU00221"/>
    </source>
</evidence>
<evidence type="ECO:0000313" key="5">
    <source>
        <dbReference type="Proteomes" id="UP000287171"/>
    </source>
</evidence>
<name>A0A402BJU1_9CHLR</name>
<gene>
    <name evidence="4" type="ORF">KDA_71050</name>
</gene>
<dbReference type="Gene3D" id="2.130.10.10">
    <property type="entry name" value="YVTN repeat-like/Quinoprotein amine dehydrogenase"/>
    <property type="match status" value="1"/>
</dbReference>
<dbReference type="Pfam" id="PF00400">
    <property type="entry name" value="WD40"/>
    <property type="match status" value="1"/>
</dbReference>
<keyword evidence="2" id="KW-0677">Repeat</keyword>
<dbReference type="SUPFAM" id="SSF50978">
    <property type="entry name" value="WD40 repeat-like"/>
    <property type="match status" value="1"/>
</dbReference>
<reference evidence="5" key="1">
    <citation type="submission" date="2018-12" db="EMBL/GenBank/DDBJ databases">
        <title>Tengunoibacter tsumagoiensis gen. nov., sp. nov., Dictyobacter kobayashii sp. nov., D. alpinus sp. nov., and D. joshuensis sp. nov. and description of Dictyobacteraceae fam. nov. within the order Ktedonobacterales isolated from Tengu-no-mugimeshi.</title>
        <authorList>
            <person name="Wang C.M."/>
            <person name="Zheng Y."/>
            <person name="Sakai Y."/>
            <person name="Toyoda A."/>
            <person name="Minakuchi Y."/>
            <person name="Abe K."/>
            <person name="Yokota A."/>
            <person name="Yabe S."/>
        </authorList>
    </citation>
    <scope>NUCLEOTIDE SEQUENCE [LARGE SCALE GENOMIC DNA]</scope>
    <source>
        <strain evidence="5">Uno16</strain>
    </source>
</reference>
<feature type="repeat" description="WD" evidence="3">
    <location>
        <begin position="29"/>
        <end position="70"/>
    </location>
</feature>
<dbReference type="AlphaFoldDB" id="A0A402BJU1"/>
<dbReference type="InterPro" id="IPR001680">
    <property type="entry name" value="WD40_rpt"/>
</dbReference>
<evidence type="ECO:0000256" key="1">
    <source>
        <dbReference type="ARBA" id="ARBA00022574"/>
    </source>
</evidence>
<comment type="caution">
    <text evidence="4">The sequence shown here is derived from an EMBL/GenBank/DDBJ whole genome shotgun (WGS) entry which is preliminary data.</text>
</comment>
<evidence type="ECO:0000256" key="2">
    <source>
        <dbReference type="ARBA" id="ARBA00022737"/>
    </source>
</evidence>
<dbReference type="InterPro" id="IPR036322">
    <property type="entry name" value="WD40_repeat_dom_sf"/>
</dbReference>
<dbReference type="PROSITE" id="PS50082">
    <property type="entry name" value="WD_REPEATS_2"/>
    <property type="match status" value="1"/>
</dbReference>
<dbReference type="RefSeq" id="WP_161982667.1">
    <property type="nucleotide sequence ID" value="NZ_BIFT01000002.1"/>
</dbReference>
<protein>
    <submittedName>
        <fullName evidence="4">Uncharacterized protein</fullName>
    </submittedName>
</protein>